<evidence type="ECO:0000259" key="1">
    <source>
        <dbReference type="Pfam" id="PF00188"/>
    </source>
</evidence>
<dbReference type="InterPro" id="IPR035940">
    <property type="entry name" value="CAP_sf"/>
</dbReference>
<reference evidence="3" key="1">
    <citation type="submission" date="2014-07" db="EMBL/GenBank/DDBJ databases">
        <authorList>
            <person name="Martin A.A"/>
            <person name="De Silva N."/>
        </authorList>
    </citation>
    <scope>NUCLEOTIDE SEQUENCE</scope>
</reference>
<dbReference type="InterPro" id="IPR055805">
    <property type="entry name" value="DUF7381"/>
</dbReference>
<evidence type="ECO:0000313" key="3">
    <source>
        <dbReference type="Proteomes" id="UP000035680"/>
    </source>
</evidence>
<evidence type="ECO:0000313" key="4">
    <source>
        <dbReference type="WBParaSite" id="SVE_1877500.1"/>
    </source>
</evidence>
<feature type="domain" description="SCP" evidence="1">
    <location>
        <begin position="181"/>
        <end position="291"/>
    </location>
</feature>
<name>A0A0K0G229_STRVS</name>
<dbReference type="InterPro" id="IPR014044">
    <property type="entry name" value="CAP_dom"/>
</dbReference>
<dbReference type="Gene3D" id="3.40.33.10">
    <property type="entry name" value="CAP"/>
    <property type="match status" value="1"/>
</dbReference>
<dbReference type="WBParaSite" id="SVE_1877500.1">
    <property type="protein sequence ID" value="SVE_1877500.1"/>
    <property type="gene ID" value="SVE_1877500"/>
</dbReference>
<dbReference type="Proteomes" id="UP000035680">
    <property type="component" value="Unassembled WGS sequence"/>
</dbReference>
<dbReference type="AlphaFoldDB" id="A0A0K0G229"/>
<reference evidence="4" key="2">
    <citation type="submission" date="2015-08" db="UniProtKB">
        <authorList>
            <consortium name="WormBaseParasite"/>
        </authorList>
    </citation>
    <scope>IDENTIFICATION</scope>
</reference>
<dbReference type="Pfam" id="PF00188">
    <property type="entry name" value="CAP"/>
    <property type="match status" value="1"/>
</dbReference>
<dbReference type="SUPFAM" id="SSF55797">
    <property type="entry name" value="PR-1-like"/>
    <property type="match status" value="1"/>
</dbReference>
<organism evidence="3 4">
    <name type="scientific">Strongyloides venezuelensis</name>
    <name type="common">Threadworm</name>
    <dbReference type="NCBI Taxonomy" id="75913"/>
    <lineage>
        <taxon>Eukaryota</taxon>
        <taxon>Metazoa</taxon>
        <taxon>Ecdysozoa</taxon>
        <taxon>Nematoda</taxon>
        <taxon>Chromadorea</taxon>
        <taxon>Rhabditida</taxon>
        <taxon>Tylenchina</taxon>
        <taxon>Panagrolaimomorpha</taxon>
        <taxon>Strongyloidoidea</taxon>
        <taxon>Strongyloididae</taxon>
        <taxon>Strongyloides</taxon>
    </lineage>
</organism>
<feature type="domain" description="DUF7381" evidence="2">
    <location>
        <begin position="2"/>
        <end position="116"/>
    </location>
</feature>
<keyword evidence="3" id="KW-1185">Reference proteome</keyword>
<dbReference type="Pfam" id="PF24100">
    <property type="entry name" value="DUF7381"/>
    <property type="match status" value="1"/>
</dbReference>
<protein>
    <submittedName>
        <fullName evidence="4">SCP domain-containing protein</fullName>
    </submittedName>
</protein>
<evidence type="ECO:0000259" key="2">
    <source>
        <dbReference type="Pfam" id="PF24100"/>
    </source>
</evidence>
<proteinExistence type="predicted"/>
<sequence>MPYDLAVTYKMVKLKKTQYFLYRDDKYPTKNDMLLQIINDHPQVSTTKILLLYIGTQHNDNFEEAKIHKYERPFSVSGFLKTGRIIVYEYYHQGKVCCYCLNKIFKNCKSAVRYAHLLNWKLKFFGGNKEHCEIPDDLNVAKKVGYYGFSNKVWRSVWKGCYYHSCFAENNFKQLKLRFLTEINEYRRRYGAHEVVIQSYCTKLAENYLSAILTTPKDKLSRTILQYYVEIPYYFAPLIMKKWYDEKKVLKYGGLVQNAELYHFTSIVGYKVKYVGFAVIEINDIIYFVAVFDPSPSSLIIPSKIKKKKNLLSVKFS</sequence>
<accession>A0A0K0G229</accession>